<keyword evidence="17" id="KW-1185">Reference proteome</keyword>
<accession>A0A5B8UQZ8</accession>
<dbReference type="KEGG" id="mgin:FRZ54_02260"/>
<dbReference type="InterPro" id="IPR000531">
    <property type="entry name" value="Beta-barrel_TonB"/>
</dbReference>
<dbReference type="Pfam" id="PF13715">
    <property type="entry name" value="CarbopepD_reg_2"/>
    <property type="match status" value="1"/>
</dbReference>
<evidence type="ECO:0000256" key="4">
    <source>
        <dbReference type="ARBA" id="ARBA00022692"/>
    </source>
</evidence>
<evidence type="ECO:0000313" key="16">
    <source>
        <dbReference type="EMBL" id="QEC61454.1"/>
    </source>
</evidence>
<dbReference type="PROSITE" id="PS52016">
    <property type="entry name" value="TONB_DEPENDENT_REC_3"/>
    <property type="match status" value="1"/>
</dbReference>
<dbReference type="Gene3D" id="2.60.40.1120">
    <property type="entry name" value="Carboxypeptidase-like, regulatory domain"/>
    <property type="match status" value="1"/>
</dbReference>
<dbReference type="EMBL" id="CP042436">
    <property type="protein sequence ID" value="QEC61454.1"/>
    <property type="molecule type" value="Genomic_DNA"/>
</dbReference>
<dbReference type="PANTHER" id="PTHR30069">
    <property type="entry name" value="TONB-DEPENDENT OUTER MEMBRANE RECEPTOR"/>
    <property type="match status" value="1"/>
</dbReference>
<keyword evidence="4 10" id="KW-0812">Transmembrane</keyword>
<keyword evidence="8 16" id="KW-0675">Receptor</keyword>
<comment type="subcellular location">
    <subcellularLocation>
        <location evidence="1 10">Cell outer membrane</location>
        <topology evidence="1 10">Multi-pass membrane protein</topology>
    </subcellularLocation>
</comment>
<dbReference type="InterPro" id="IPR036942">
    <property type="entry name" value="Beta-barrel_TonB_sf"/>
</dbReference>
<evidence type="ECO:0000256" key="10">
    <source>
        <dbReference type="PROSITE-ProRule" id="PRU01360"/>
    </source>
</evidence>
<evidence type="ECO:0000259" key="15">
    <source>
        <dbReference type="Pfam" id="PF07715"/>
    </source>
</evidence>
<evidence type="ECO:0000256" key="1">
    <source>
        <dbReference type="ARBA" id="ARBA00004571"/>
    </source>
</evidence>
<dbReference type="GO" id="GO:0044718">
    <property type="term" value="P:siderophore transmembrane transport"/>
    <property type="evidence" value="ECO:0007669"/>
    <property type="project" value="TreeGrafter"/>
</dbReference>
<dbReference type="Gene3D" id="2.40.170.20">
    <property type="entry name" value="TonB-dependent receptor, beta-barrel domain"/>
    <property type="match status" value="1"/>
</dbReference>
<dbReference type="Pfam" id="PF07715">
    <property type="entry name" value="Plug"/>
    <property type="match status" value="1"/>
</dbReference>
<evidence type="ECO:0000256" key="8">
    <source>
        <dbReference type="ARBA" id="ARBA00023170"/>
    </source>
</evidence>
<dbReference type="InterPro" id="IPR039426">
    <property type="entry name" value="TonB-dep_rcpt-like"/>
</dbReference>
<dbReference type="SUPFAM" id="SSF56935">
    <property type="entry name" value="Porins"/>
    <property type="match status" value="1"/>
</dbReference>
<dbReference type="GO" id="GO:0009279">
    <property type="term" value="C:cell outer membrane"/>
    <property type="evidence" value="ECO:0007669"/>
    <property type="project" value="UniProtKB-SubCell"/>
</dbReference>
<evidence type="ECO:0000256" key="2">
    <source>
        <dbReference type="ARBA" id="ARBA00022448"/>
    </source>
</evidence>
<feature type="domain" description="TonB-dependent receptor-like beta-barrel" evidence="14">
    <location>
        <begin position="263"/>
        <end position="766"/>
    </location>
</feature>
<feature type="region of interest" description="Disordered" evidence="12">
    <location>
        <begin position="25"/>
        <end position="45"/>
    </location>
</feature>
<keyword evidence="7 10" id="KW-0472">Membrane</keyword>
<organism evidence="16 17">
    <name type="scientific">Mucilaginibacter ginsenosidivorans</name>
    <dbReference type="NCBI Taxonomy" id="398053"/>
    <lineage>
        <taxon>Bacteria</taxon>
        <taxon>Pseudomonadati</taxon>
        <taxon>Bacteroidota</taxon>
        <taxon>Sphingobacteriia</taxon>
        <taxon>Sphingobacteriales</taxon>
        <taxon>Sphingobacteriaceae</taxon>
        <taxon>Mucilaginibacter</taxon>
    </lineage>
</organism>
<evidence type="ECO:0000256" key="3">
    <source>
        <dbReference type="ARBA" id="ARBA00022452"/>
    </source>
</evidence>
<evidence type="ECO:0000256" key="5">
    <source>
        <dbReference type="ARBA" id="ARBA00022729"/>
    </source>
</evidence>
<dbReference type="RefSeq" id="WP_147030031.1">
    <property type="nucleotide sequence ID" value="NZ_CP042436.1"/>
</dbReference>
<keyword evidence="5 13" id="KW-0732">Signal</keyword>
<name>A0A5B8UQZ8_9SPHI</name>
<evidence type="ECO:0000256" key="6">
    <source>
        <dbReference type="ARBA" id="ARBA00023077"/>
    </source>
</evidence>
<evidence type="ECO:0000313" key="17">
    <source>
        <dbReference type="Proteomes" id="UP000321479"/>
    </source>
</evidence>
<reference evidence="16 17" key="1">
    <citation type="journal article" date="2017" name="Curr. Microbiol.">
        <title>Mucilaginibacter ginsenosidivorans sp. nov., Isolated from Soil of Ginseng Field.</title>
        <authorList>
            <person name="Kim M.M."/>
            <person name="Siddiqi M.Z."/>
            <person name="Im W.T."/>
        </authorList>
    </citation>
    <scope>NUCLEOTIDE SEQUENCE [LARGE SCALE GENOMIC DNA]</scope>
    <source>
        <strain evidence="16 17">Gsoil 3017</strain>
    </source>
</reference>
<protein>
    <submittedName>
        <fullName evidence="16">TonB-dependent receptor</fullName>
    </submittedName>
</protein>
<feature type="compositionally biased region" description="Polar residues" evidence="12">
    <location>
        <begin position="30"/>
        <end position="45"/>
    </location>
</feature>
<dbReference type="Proteomes" id="UP000321479">
    <property type="component" value="Chromosome"/>
</dbReference>
<dbReference type="AlphaFoldDB" id="A0A5B8UQZ8"/>
<dbReference type="InterPro" id="IPR008969">
    <property type="entry name" value="CarboxyPept-like_regulatory"/>
</dbReference>
<evidence type="ECO:0000256" key="13">
    <source>
        <dbReference type="SAM" id="SignalP"/>
    </source>
</evidence>
<evidence type="ECO:0000256" key="12">
    <source>
        <dbReference type="SAM" id="MobiDB-lite"/>
    </source>
</evidence>
<evidence type="ECO:0000259" key="14">
    <source>
        <dbReference type="Pfam" id="PF00593"/>
    </source>
</evidence>
<dbReference type="Pfam" id="PF00593">
    <property type="entry name" value="TonB_dep_Rec_b-barrel"/>
    <property type="match status" value="1"/>
</dbReference>
<dbReference type="InterPro" id="IPR012910">
    <property type="entry name" value="Plug_dom"/>
</dbReference>
<comment type="similarity">
    <text evidence="10 11">Belongs to the TonB-dependent receptor family.</text>
</comment>
<sequence>MKLKLFYCFLTLLISLSAFAKTVPRDTTGENDGNGTLSGTVTDKTTGATIPGATVSIPDLRTGSVTDANGKYTITQLPKGVYLVQVSYIGYGTFNQRVDLSKTSVLNVQLQTSSIETAEVVITGVSKATEIRRDPVPMAAVSKSYIDQHSATTNVIDEIANIPGVSAVTTGPNVSKPFIHGLGYNRVVTLEDGIRQEGQQWGDEHGIEVDQNSIDRIEVIKGPASLSYGSDAIGGVVNLLTAPPVAQGKILGSFTGNYGTNNGLLNGSFRLQGNQNGFVWGTVLSAKEAKDYQNEHDGRVYGTGYREKDARIMVGLNKNWGYSYLNASLFDDQQEIPDGSRDSATRKFTRQITDEDDFRPIVPGSVLNSYAITPLHQHVQLYRIYSNSNITLGSGNLIVNLGYEYSHRREYTHPTNPDIAGLNLHLSDYTYDVKYNFNLGNDFETTFGINGQYQNNTIGDATDFPIPAYHQFDIGPFFIMKKTFGKLDLEGGARFDSRSITSKSAYIDTSVAFYPSLYTGPDPATAPNVTQQFAGFSKTFSGATGSFGATYNFSNAFLIKANIARGFRAPSIAELSANGPDPGSQIYHVGDASFKPEFNLQTDIGAFLNLPNVSASVEFFNNHIDNYIYQQQELNPDGSPVRNPNFPLYTVFTYTQSKARINGGEVNVDLHPVPWLHFENSLSLTYGTNLGNGGPVADSLKYLPFIPPLHTHSELRGTFIKGFSNLRNVYAFFGLDHFNAQDKFFAAYGTETYTAGYNLISAGVGGNIVNAKGDPIMKIFIEGTNLGNVNYQSNMSRLKYFDNANVPSGVQPGIFNMGRNISFKVVVPFDLSPKEKAGS</sequence>
<dbReference type="Gene3D" id="2.170.130.10">
    <property type="entry name" value="TonB-dependent receptor, plug domain"/>
    <property type="match status" value="1"/>
</dbReference>
<evidence type="ECO:0000256" key="11">
    <source>
        <dbReference type="RuleBase" id="RU003357"/>
    </source>
</evidence>
<proteinExistence type="inferred from homology"/>
<keyword evidence="6 11" id="KW-0798">TonB box</keyword>
<feature type="signal peptide" evidence="13">
    <location>
        <begin position="1"/>
        <end position="20"/>
    </location>
</feature>
<dbReference type="OrthoDB" id="9795928at2"/>
<dbReference type="PANTHER" id="PTHR30069:SF29">
    <property type="entry name" value="HEMOGLOBIN AND HEMOGLOBIN-HAPTOGLOBIN-BINDING PROTEIN 1-RELATED"/>
    <property type="match status" value="1"/>
</dbReference>
<feature type="domain" description="TonB-dependent receptor plug" evidence="15">
    <location>
        <begin position="133"/>
        <end position="236"/>
    </location>
</feature>
<gene>
    <name evidence="16" type="ORF">FRZ54_02260</name>
</gene>
<dbReference type="GO" id="GO:0015344">
    <property type="term" value="F:siderophore uptake transmembrane transporter activity"/>
    <property type="evidence" value="ECO:0007669"/>
    <property type="project" value="TreeGrafter"/>
</dbReference>
<dbReference type="InterPro" id="IPR037066">
    <property type="entry name" value="Plug_dom_sf"/>
</dbReference>
<dbReference type="SUPFAM" id="SSF49464">
    <property type="entry name" value="Carboxypeptidase regulatory domain-like"/>
    <property type="match status" value="1"/>
</dbReference>
<keyword evidence="2 10" id="KW-0813">Transport</keyword>
<evidence type="ECO:0000256" key="9">
    <source>
        <dbReference type="ARBA" id="ARBA00023237"/>
    </source>
</evidence>
<feature type="chain" id="PRO_5023095726" evidence="13">
    <location>
        <begin position="21"/>
        <end position="839"/>
    </location>
</feature>
<keyword evidence="3 10" id="KW-1134">Transmembrane beta strand</keyword>
<keyword evidence="9 10" id="KW-0998">Cell outer membrane</keyword>
<evidence type="ECO:0000256" key="7">
    <source>
        <dbReference type="ARBA" id="ARBA00023136"/>
    </source>
</evidence>